<dbReference type="GO" id="GO:0005829">
    <property type="term" value="C:cytosol"/>
    <property type="evidence" value="ECO:0007669"/>
    <property type="project" value="TreeGrafter"/>
</dbReference>
<evidence type="ECO:0000256" key="3">
    <source>
        <dbReference type="ARBA" id="ARBA00023125"/>
    </source>
</evidence>
<keyword evidence="7" id="KW-1185">Reference proteome</keyword>
<dbReference type="RefSeq" id="WP_214624898.1">
    <property type="nucleotide sequence ID" value="NZ_JAHGAW010000012.1"/>
</dbReference>
<proteinExistence type="inferred from homology"/>
<dbReference type="InterPro" id="IPR036388">
    <property type="entry name" value="WH-like_DNA-bd_sf"/>
</dbReference>
<dbReference type="Gene3D" id="3.40.190.10">
    <property type="entry name" value="Periplasmic binding protein-like II"/>
    <property type="match status" value="2"/>
</dbReference>
<dbReference type="PANTHER" id="PTHR30419:SF8">
    <property type="entry name" value="NITROGEN ASSIMILATION TRANSCRIPTIONAL ACTIVATOR-RELATED"/>
    <property type="match status" value="1"/>
</dbReference>
<dbReference type="PANTHER" id="PTHR30419">
    <property type="entry name" value="HTH-TYPE TRANSCRIPTIONAL REGULATOR YBHD"/>
    <property type="match status" value="1"/>
</dbReference>
<keyword evidence="4" id="KW-0804">Transcription</keyword>
<comment type="similarity">
    <text evidence="1">Belongs to the LysR transcriptional regulatory family.</text>
</comment>
<dbReference type="InterPro" id="IPR050950">
    <property type="entry name" value="HTH-type_LysR_regulators"/>
</dbReference>
<evidence type="ECO:0000259" key="5">
    <source>
        <dbReference type="PROSITE" id="PS50931"/>
    </source>
</evidence>
<evidence type="ECO:0000313" key="7">
    <source>
        <dbReference type="Proteomes" id="UP001138757"/>
    </source>
</evidence>
<dbReference type="Pfam" id="PF03466">
    <property type="entry name" value="LysR_substrate"/>
    <property type="match status" value="1"/>
</dbReference>
<dbReference type="Gene3D" id="1.10.10.10">
    <property type="entry name" value="Winged helix-like DNA-binding domain superfamily/Winged helix DNA-binding domain"/>
    <property type="match status" value="1"/>
</dbReference>
<keyword evidence="2" id="KW-0805">Transcription regulation</keyword>
<accession>A0A9X1ISJ1</accession>
<sequence length="316" mass="34342">MQRFLNSRLSLRQLRAIAAIDQCGSLSRAAVSLGMTQSALSKSLHEAESILQVRVFERSARGATRSAEGDGPIRAAKTILATLKRLEDELDRSASGSIDTVTIGALQSAAIGLLPRLLASVVDRLPGLQVRVVDGVTSDLLVQLSSGEIDLVLGRIYRGTEEERFIAERLYDEPLAVIARADHPIFIDESEGLSIFECVLPTHSERFGREIEAFAEALGLRPSNLVRAGSVGFLCEILRWSDMITVLPALMVAGELERGALKAMPIPADQALRPSGLMWCADRSPTRGARRLAELLRDGIQQLLLEGSTIRPLANR</sequence>
<dbReference type="AlphaFoldDB" id="A0A9X1ISJ1"/>
<evidence type="ECO:0000256" key="4">
    <source>
        <dbReference type="ARBA" id="ARBA00023163"/>
    </source>
</evidence>
<evidence type="ECO:0000256" key="1">
    <source>
        <dbReference type="ARBA" id="ARBA00009437"/>
    </source>
</evidence>
<dbReference type="GO" id="GO:0003677">
    <property type="term" value="F:DNA binding"/>
    <property type="evidence" value="ECO:0007669"/>
    <property type="project" value="UniProtKB-KW"/>
</dbReference>
<evidence type="ECO:0000256" key="2">
    <source>
        <dbReference type="ARBA" id="ARBA00023015"/>
    </source>
</evidence>
<dbReference type="InterPro" id="IPR036390">
    <property type="entry name" value="WH_DNA-bd_sf"/>
</dbReference>
<dbReference type="GO" id="GO:0003700">
    <property type="term" value="F:DNA-binding transcription factor activity"/>
    <property type="evidence" value="ECO:0007669"/>
    <property type="project" value="InterPro"/>
</dbReference>
<dbReference type="SUPFAM" id="SSF53850">
    <property type="entry name" value="Periplasmic binding protein-like II"/>
    <property type="match status" value="1"/>
</dbReference>
<comment type="caution">
    <text evidence="6">The sequence shown here is derived from an EMBL/GenBank/DDBJ whole genome shotgun (WGS) entry which is preliminary data.</text>
</comment>
<evidence type="ECO:0000313" key="6">
    <source>
        <dbReference type="EMBL" id="MBT2188641.1"/>
    </source>
</evidence>
<dbReference type="Pfam" id="PF00126">
    <property type="entry name" value="HTH_1"/>
    <property type="match status" value="1"/>
</dbReference>
<gene>
    <name evidence="6" type="ORF">KK488_16935</name>
</gene>
<feature type="domain" description="HTH lysR-type" evidence="5">
    <location>
        <begin position="9"/>
        <end position="66"/>
    </location>
</feature>
<reference evidence="6" key="1">
    <citation type="submission" date="2021-05" db="EMBL/GenBank/DDBJ databases">
        <title>Genome of Sphingobium sp. strain.</title>
        <authorList>
            <person name="Fan R."/>
        </authorList>
    </citation>
    <scope>NUCLEOTIDE SEQUENCE</scope>
    <source>
        <strain evidence="6">H33</strain>
    </source>
</reference>
<protein>
    <submittedName>
        <fullName evidence="6">LysR family transcriptional regulator</fullName>
    </submittedName>
</protein>
<dbReference type="Proteomes" id="UP001138757">
    <property type="component" value="Unassembled WGS sequence"/>
</dbReference>
<dbReference type="PROSITE" id="PS50931">
    <property type="entry name" value="HTH_LYSR"/>
    <property type="match status" value="1"/>
</dbReference>
<dbReference type="InterPro" id="IPR000847">
    <property type="entry name" value="LysR_HTH_N"/>
</dbReference>
<dbReference type="EMBL" id="JAHGAW010000012">
    <property type="protein sequence ID" value="MBT2188641.1"/>
    <property type="molecule type" value="Genomic_DNA"/>
</dbReference>
<name>A0A9X1ISJ1_9SPHN</name>
<dbReference type="InterPro" id="IPR005119">
    <property type="entry name" value="LysR_subst-bd"/>
</dbReference>
<organism evidence="6 7">
    <name type="scientific">Sphingobium nicotianae</name>
    <dbReference type="NCBI Taxonomy" id="2782607"/>
    <lineage>
        <taxon>Bacteria</taxon>
        <taxon>Pseudomonadati</taxon>
        <taxon>Pseudomonadota</taxon>
        <taxon>Alphaproteobacteria</taxon>
        <taxon>Sphingomonadales</taxon>
        <taxon>Sphingomonadaceae</taxon>
        <taxon>Sphingobium</taxon>
    </lineage>
</organism>
<dbReference type="SUPFAM" id="SSF46785">
    <property type="entry name" value="Winged helix' DNA-binding domain"/>
    <property type="match status" value="1"/>
</dbReference>
<keyword evidence="3" id="KW-0238">DNA-binding</keyword>